<proteinExistence type="predicted"/>
<organism evidence="1 2">
    <name type="scientific">Kordia algicida OT-1</name>
    <dbReference type="NCBI Taxonomy" id="391587"/>
    <lineage>
        <taxon>Bacteria</taxon>
        <taxon>Pseudomonadati</taxon>
        <taxon>Bacteroidota</taxon>
        <taxon>Flavobacteriia</taxon>
        <taxon>Flavobacteriales</taxon>
        <taxon>Flavobacteriaceae</taxon>
        <taxon>Kordia</taxon>
    </lineage>
</organism>
<comment type="caution">
    <text evidence="1">The sequence shown here is derived from an EMBL/GenBank/DDBJ whole genome shotgun (WGS) entry which is preliminary data.</text>
</comment>
<keyword evidence="2" id="KW-1185">Reference proteome</keyword>
<dbReference type="Proteomes" id="UP000002945">
    <property type="component" value="Unassembled WGS sequence"/>
</dbReference>
<evidence type="ECO:0000313" key="2">
    <source>
        <dbReference type="Proteomes" id="UP000002945"/>
    </source>
</evidence>
<dbReference type="STRING" id="391587.KAOT1_19762"/>
<accession>A9DPG9</accession>
<name>A9DPG9_9FLAO</name>
<evidence type="ECO:0000313" key="1">
    <source>
        <dbReference type="EMBL" id="EDP97433.1"/>
    </source>
</evidence>
<sequence>MKNVNLKPFVNVTKTYKGHLIRKYATKVRKTNVLRFH</sequence>
<dbReference type="HOGENOM" id="CLU_3344814_0_0_10"/>
<dbReference type="AlphaFoldDB" id="A9DPG9"/>
<reference evidence="1 2" key="1">
    <citation type="journal article" date="2011" name="J. Bacteriol.">
        <title>Genome sequence of the algicidal bacterium Kordia algicida OT-1.</title>
        <authorList>
            <person name="Lee H.S."/>
            <person name="Kang S.G."/>
            <person name="Kwon K.K."/>
            <person name="Lee J.H."/>
            <person name="Kim S.J."/>
        </authorList>
    </citation>
    <scope>NUCLEOTIDE SEQUENCE [LARGE SCALE GENOMIC DNA]</scope>
    <source>
        <strain evidence="1 2">OT-1</strain>
    </source>
</reference>
<gene>
    <name evidence="1" type="ORF">KAOT1_19762</name>
</gene>
<dbReference type="EMBL" id="ABIB01000002">
    <property type="protein sequence ID" value="EDP97433.1"/>
    <property type="molecule type" value="Genomic_DNA"/>
</dbReference>
<protein>
    <submittedName>
        <fullName evidence="1">Uncharacterized protein</fullName>
    </submittedName>
</protein>